<proteinExistence type="predicted"/>
<name>A0A0A9E570_ARUDO</name>
<dbReference type="EMBL" id="GBRH01202669">
    <property type="protein sequence ID" value="JAD95226.1"/>
    <property type="molecule type" value="Transcribed_RNA"/>
</dbReference>
<protein>
    <submittedName>
        <fullName evidence="1">GMP synthase (Glutamine-hydrolyzing), putative / glutamine amidotransferase, putative</fullName>
    </submittedName>
</protein>
<dbReference type="AlphaFoldDB" id="A0A0A9E570"/>
<dbReference type="GO" id="GO:0016740">
    <property type="term" value="F:transferase activity"/>
    <property type="evidence" value="ECO:0007669"/>
    <property type="project" value="UniProtKB-KW"/>
</dbReference>
<sequence length="76" mass="8122">MAATAPCTLRATISNPSGSLTTSSPWLIHTVCRFPTSASPYSSEDGAVISTSIFPYSCRWPRSTAPPRDCTRSCIP</sequence>
<keyword evidence="1" id="KW-0808">Transferase</keyword>
<reference evidence="1" key="2">
    <citation type="journal article" date="2015" name="Data Brief">
        <title>Shoot transcriptome of the giant reed, Arundo donax.</title>
        <authorList>
            <person name="Barrero R.A."/>
            <person name="Guerrero F.D."/>
            <person name="Moolhuijzen P."/>
            <person name="Goolsby J.A."/>
            <person name="Tidwell J."/>
            <person name="Bellgard S.E."/>
            <person name="Bellgard M.I."/>
        </authorList>
    </citation>
    <scope>NUCLEOTIDE SEQUENCE</scope>
    <source>
        <tissue evidence="1">Shoot tissue taken approximately 20 cm above the soil surface</tissue>
    </source>
</reference>
<evidence type="ECO:0000313" key="1">
    <source>
        <dbReference type="EMBL" id="JAD95226.1"/>
    </source>
</evidence>
<organism evidence="1">
    <name type="scientific">Arundo donax</name>
    <name type="common">Giant reed</name>
    <name type="synonym">Donax arundinaceus</name>
    <dbReference type="NCBI Taxonomy" id="35708"/>
    <lineage>
        <taxon>Eukaryota</taxon>
        <taxon>Viridiplantae</taxon>
        <taxon>Streptophyta</taxon>
        <taxon>Embryophyta</taxon>
        <taxon>Tracheophyta</taxon>
        <taxon>Spermatophyta</taxon>
        <taxon>Magnoliopsida</taxon>
        <taxon>Liliopsida</taxon>
        <taxon>Poales</taxon>
        <taxon>Poaceae</taxon>
        <taxon>PACMAD clade</taxon>
        <taxon>Arundinoideae</taxon>
        <taxon>Arundineae</taxon>
        <taxon>Arundo</taxon>
    </lineage>
</organism>
<keyword evidence="1" id="KW-0315">Glutamine amidotransferase</keyword>
<reference evidence="1" key="1">
    <citation type="submission" date="2014-09" db="EMBL/GenBank/DDBJ databases">
        <authorList>
            <person name="Magalhaes I.L.F."/>
            <person name="Oliveira U."/>
            <person name="Santos F.R."/>
            <person name="Vidigal T.H.D.A."/>
            <person name="Brescovit A.D."/>
            <person name="Santos A.J."/>
        </authorList>
    </citation>
    <scope>NUCLEOTIDE SEQUENCE</scope>
    <source>
        <tissue evidence="1">Shoot tissue taken approximately 20 cm above the soil surface</tissue>
    </source>
</reference>
<accession>A0A0A9E570</accession>